<accession>A0AA47MF83</accession>
<organism evidence="3 4">
    <name type="scientific">Merluccius polli</name>
    <name type="common">Benguela hake</name>
    <name type="synonym">Merluccius cadenati</name>
    <dbReference type="NCBI Taxonomy" id="89951"/>
    <lineage>
        <taxon>Eukaryota</taxon>
        <taxon>Metazoa</taxon>
        <taxon>Chordata</taxon>
        <taxon>Craniata</taxon>
        <taxon>Vertebrata</taxon>
        <taxon>Euteleostomi</taxon>
        <taxon>Actinopterygii</taxon>
        <taxon>Neopterygii</taxon>
        <taxon>Teleostei</taxon>
        <taxon>Neoteleostei</taxon>
        <taxon>Acanthomorphata</taxon>
        <taxon>Zeiogadaria</taxon>
        <taxon>Gadariae</taxon>
        <taxon>Gadiformes</taxon>
        <taxon>Gadoidei</taxon>
        <taxon>Merlucciidae</taxon>
        <taxon>Merluccius</taxon>
    </lineage>
</organism>
<proteinExistence type="predicted"/>
<dbReference type="InterPro" id="IPR012337">
    <property type="entry name" value="RNaseH-like_sf"/>
</dbReference>
<evidence type="ECO:0000256" key="1">
    <source>
        <dbReference type="SAM" id="MobiDB-lite"/>
    </source>
</evidence>
<evidence type="ECO:0000259" key="2">
    <source>
        <dbReference type="Pfam" id="PF05699"/>
    </source>
</evidence>
<feature type="region of interest" description="Disordered" evidence="1">
    <location>
        <begin position="20"/>
        <end position="68"/>
    </location>
</feature>
<evidence type="ECO:0000313" key="3">
    <source>
        <dbReference type="EMBL" id="KAK0138979.1"/>
    </source>
</evidence>
<dbReference type="PANTHER" id="PTHR46880">
    <property type="entry name" value="RAS-ASSOCIATING DOMAIN-CONTAINING PROTEIN"/>
    <property type="match status" value="1"/>
</dbReference>
<name>A0AA47MF83_MERPO</name>
<protein>
    <recommendedName>
        <fullName evidence="2">HAT C-terminal dimerisation domain-containing protein</fullName>
    </recommendedName>
</protein>
<keyword evidence="4" id="KW-1185">Reference proteome</keyword>
<dbReference type="AlphaFoldDB" id="A0AA47MF83"/>
<dbReference type="EMBL" id="JAOPHQ010004557">
    <property type="protein sequence ID" value="KAK0138979.1"/>
    <property type="molecule type" value="Genomic_DNA"/>
</dbReference>
<dbReference type="SUPFAM" id="SSF53098">
    <property type="entry name" value="Ribonuclease H-like"/>
    <property type="match status" value="1"/>
</dbReference>
<dbReference type="PANTHER" id="PTHR46880:SF5">
    <property type="entry name" value="DUF4371 DOMAIN-CONTAINING PROTEIN"/>
    <property type="match status" value="1"/>
</dbReference>
<dbReference type="GO" id="GO:0046983">
    <property type="term" value="F:protein dimerization activity"/>
    <property type="evidence" value="ECO:0007669"/>
    <property type="project" value="InterPro"/>
</dbReference>
<comment type="caution">
    <text evidence="3">The sequence shown here is derived from an EMBL/GenBank/DDBJ whole genome shotgun (WGS) entry which is preliminary data.</text>
</comment>
<evidence type="ECO:0000313" key="4">
    <source>
        <dbReference type="Proteomes" id="UP001174136"/>
    </source>
</evidence>
<dbReference type="Proteomes" id="UP001174136">
    <property type="component" value="Unassembled WGS sequence"/>
</dbReference>
<dbReference type="InterPro" id="IPR008906">
    <property type="entry name" value="HATC_C_dom"/>
</dbReference>
<feature type="compositionally biased region" description="Pro residues" evidence="1">
    <location>
        <begin position="36"/>
        <end position="51"/>
    </location>
</feature>
<dbReference type="Pfam" id="PF05699">
    <property type="entry name" value="Dimer_Tnp_hAT"/>
    <property type="match status" value="1"/>
</dbReference>
<sequence length="343" mass="39038">MKRTIDRFFVKKNSAVLFTPVLSPERPRPDPAEVTAPPPVSPVPGKMPNPDPTSSAEMASSDAEQEPTTNKKAKIYAFRKEWHVQFPLLSQHYALLHLLQTVRPKHGGKSAFAVGASTFRIETLKKHNISNKHVLCRDRCVVFQCQEAANRSSEESEIIIKCNTAYNIAKEELLFTKFKSKIIHMKKNRLNVNPTYSDDTACAQFIVVIADTVQDVKSRIRRETGQHQLIGHIEVDHANAQANYLSIWELMMTKEPYCSEYKNILHLVHIMLVLPVSSAVCERGFSSQKRIKSDVRASLHTDTVEDLCLEDFDARESVANWFTQGQRARRPHYRCWPAEGDIL</sequence>
<gene>
    <name evidence="3" type="ORF">N1851_024494</name>
</gene>
<reference evidence="3" key="1">
    <citation type="journal article" date="2023" name="Front. Mar. Sci.">
        <title>A new Merluccius polli reference genome to investigate the effects of global change in West African waters.</title>
        <authorList>
            <person name="Mateo J.L."/>
            <person name="Blanco-Fernandez C."/>
            <person name="Garcia-Vazquez E."/>
            <person name="Machado-Schiaffino G."/>
        </authorList>
    </citation>
    <scope>NUCLEOTIDE SEQUENCE</scope>
    <source>
        <strain evidence="3">C29</strain>
        <tissue evidence="3">Fin</tissue>
    </source>
</reference>
<feature type="domain" description="HAT C-terminal dimerisation" evidence="2">
    <location>
        <begin position="241"/>
        <end position="307"/>
    </location>
</feature>